<feature type="domain" description="Apple" evidence="2">
    <location>
        <begin position="150"/>
        <end position="232"/>
    </location>
</feature>
<feature type="compositionally biased region" description="Low complexity" evidence="1">
    <location>
        <begin position="761"/>
        <end position="779"/>
    </location>
</feature>
<evidence type="ECO:0000313" key="4">
    <source>
        <dbReference type="Proteomes" id="UP001305779"/>
    </source>
</evidence>
<dbReference type="SUPFAM" id="SSF57414">
    <property type="entry name" value="Hairpin loop containing domain-like"/>
    <property type="match status" value="1"/>
</dbReference>
<feature type="region of interest" description="Disordered" evidence="1">
    <location>
        <begin position="499"/>
        <end position="524"/>
    </location>
</feature>
<sequence length="924" mass="91904">MLRRRPALSQPIFARPTRPSLALIRARLATNRQVPAEAVNYPPGRTRKRFTFQAPDFQYCQDTCDLSPPCQVVNYDANGNCTLLSDVTGYTYSPGTVTAEQVPNPPPPEPEVVTTTTTTSSLAPAPTGSFILAVDARCPANNGSYVLDNCGVGYILGCYLDTQPGSNDFVSTPTFNDCFQACSSGENGPCSAFSWVEGNGFCYLKRGGGVSFFQNGGSQIGAIQLAYYDNGSPDPTSTSRVCTVPSTTSSSSLATSSSSSASSSVASSVASVSASASSTVSSSSAELSPSSTGTWSTTSEGVSSSTTTSSPSSTTSLAVSTSTAPFSCPDVSGSTVVDAYGVIYDVRCDTTIPGAQIDTRVAPGGFNDCFQICDANTLCTGFTFLNDYCYIKGDVLAFDQPQTGVFAAIRRGGTYNPNGPSTSSSVVSTSSSAAIVIVSTTSTPGQTSSSSSWSSTWSSSVPATSSSGSASQSSTTAGSVSSTGSSVWSSTASTTWSASESSTWSSTPGLSSSESSTWSSTWSSVPGASSSESSSSWSSSASQSQAQVSSLTLSSALGSTVSPSSAASSMSSGTVSITISPYPSPTSSSMEAGSSSAGVYSGSSAASSSAGASSSVADVSSSAAGASSTWSASSVPGASSSAGVSAGSSIPGASSTPGGSVVPSGSASGSASVGPATSVSSSLDVPISPAQSGSQSAGASSSPTGQTAMPTMPTGYFNTSSSARPSQSVPVSQSPGQSQSAGSQTPGGNPTPGSSQGGITTGPTPTGGSATSGSTAPTPSVSVCPYYDGQNYTSPSGQTYEVQCDSVYTGTRLTNIAARQASYAPSQASCMAVCQANDACVAINVTPTECQYLSSIDGMDTANGSIALLKVDAPPAPNGGVVTVTVCKATRTTTILTTATVTTCAADRSCPASARPTGYGKRDL</sequence>
<dbReference type="Pfam" id="PF14295">
    <property type="entry name" value="PAN_4"/>
    <property type="match status" value="4"/>
</dbReference>
<evidence type="ECO:0000256" key="1">
    <source>
        <dbReference type="SAM" id="MobiDB-lite"/>
    </source>
</evidence>
<feature type="region of interest" description="Disordered" evidence="1">
    <location>
        <begin position="582"/>
        <end position="601"/>
    </location>
</feature>
<feature type="region of interest" description="Disordered" evidence="1">
    <location>
        <begin position="627"/>
        <end position="779"/>
    </location>
</feature>
<feature type="compositionally biased region" description="Low complexity" evidence="1">
    <location>
        <begin position="719"/>
        <end position="754"/>
    </location>
</feature>
<accession>A0ABR0F431</accession>
<feature type="compositionally biased region" description="Low complexity" evidence="1">
    <location>
        <begin position="627"/>
        <end position="708"/>
    </location>
</feature>
<protein>
    <recommendedName>
        <fullName evidence="2">Apple domain-containing protein</fullName>
    </recommendedName>
</protein>
<dbReference type="Proteomes" id="UP001305779">
    <property type="component" value="Unassembled WGS sequence"/>
</dbReference>
<reference evidence="3 4" key="1">
    <citation type="journal article" date="2023" name="G3 (Bethesda)">
        <title>A chromosome-level genome assembly of Zasmidium syzygii isolated from banana leaves.</title>
        <authorList>
            <person name="van Westerhoven A.C."/>
            <person name="Mehrabi R."/>
            <person name="Talebi R."/>
            <person name="Steentjes M.B.F."/>
            <person name="Corcolon B."/>
            <person name="Chong P.A."/>
            <person name="Kema G.H.J."/>
            <person name="Seidl M.F."/>
        </authorList>
    </citation>
    <scope>NUCLEOTIDE SEQUENCE [LARGE SCALE GENOMIC DNA]</scope>
    <source>
        <strain evidence="3 4">P124</strain>
    </source>
</reference>
<dbReference type="InterPro" id="IPR003609">
    <property type="entry name" value="Pan_app"/>
</dbReference>
<feature type="compositionally biased region" description="Low complexity" evidence="1">
    <location>
        <begin position="111"/>
        <end position="121"/>
    </location>
</feature>
<evidence type="ECO:0000313" key="3">
    <source>
        <dbReference type="EMBL" id="KAK4508071.1"/>
    </source>
</evidence>
<proteinExistence type="predicted"/>
<feature type="region of interest" description="Disordered" evidence="1">
    <location>
        <begin position="98"/>
        <end position="121"/>
    </location>
</feature>
<feature type="region of interest" description="Disordered" evidence="1">
    <location>
        <begin position="282"/>
        <end position="314"/>
    </location>
</feature>
<dbReference type="PROSITE" id="PS50948">
    <property type="entry name" value="PAN"/>
    <property type="match status" value="1"/>
</dbReference>
<comment type="caution">
    <text evidence="3">The sequence shown here is derived from an EMBL/GenBank/DDBJ whole genome shotgun (WGS) entry which is preliminary data.</text>
</comment>
<feature type="region of interest" description="Disordered" evidence="1">
    <location>
        <begin position="237"/>
        <end position="260"/>
    </location>
</feature>
<dbReference type="EMBL" id="JAXOVC010000001">
    <property type="protein sequence ID" value="KAK4508071.1"/>
    <property type="molecule type" value="Genomic_DNA"/>
</dbReference>
<keyword evidence="4" id="KW-1185">Reference proteome</keyword>
<gene>
    <name evidence="3" type="ORF">PRZ48_001808</name>
</gene>
<organism evidence="3 4">
    <name type="scientific">Zasmidium cellare</name>
    <name type="common">Wine cellar mold</name>
    <name type="synonym">Racodium cellare</name>
    <dbReference type="NCBI Taxonomy" id="395010"/>
    <lineage>
        <taxon>Eukaryota</taxon>
        <taxon>Fungi</taxon>
        <taxon>Dikarya</taxon>
        <taxon>Ascomycota</taxon>
        <taxon>Pezizomycotina</taxon>
        <taxon>Dothideomycetes</taxon>
        <taxon>Dothideomycetidae</taxon>
        <taxon>Mycosphaerellales</taxon>
        <taxon>Mycosphaerellaceae</taxon>
        <taxon>Zasmidium</taxon>
    </lineage>
</organism>
<evidence type="ECO:0000259" key="2">
    <source>
        <dbReference type="PROSITE" id="PS50948"/>
    </source>
</evidence>
<dbReference type="Gene3D" id="3.50.4.10">
    <property type="entry name" value="Hepatocyte Growth Factor"/>
    <property type="match status" value="1"/>
</dbReference>
<feature type="region of interest" description="Disordered" evidence="1">
    <location>
        <begin position="464"/>
        <end position="486"/>
    </location>
</feature>
<name>A0ABR0F431_ZASCE</name>